<keyword evidence="1" id="KW-1133">Transmembrane helix</keyword>
<dbReference type="RefSeq" id="WP_130160321.1">
    <property type="nucleotide sequence ID" value="NZ_SGIS01000065.1"/>
</dbReference>
<evidence type="ECO:0000313" key="2">
    <source>
        <dbReference type="EMBL" id="RZF60536.1"/>
    </source>
</evidence>
<evidence type="ECO:0000256" key="1">
    <source>
        <dbReference type="SAM" id="Phobius"/>
    </source>
</evidence>
<sequence>MRNLVRHHIETGIWFLAAAIIWLASWFFGRQQPITLGATAVFAIVGARHFLRARQKRNADDAKF</sequence>
<reference evidence="2 3" key="1">
    <citation type="submission" date="2019-02" db="EMBL/GenBank/DDBJ databases">
        <authorList>
            <person name="Li Y."/>
        </authorList>
    </citation>
    <scope>NUCLEOTIDE SEQUENCE [LARGE SCALE GENOMIC DNA]</scope>
    <source>
        <strain evidence="2 3">3-7</strain>
    </source>
</reference>
<evidence type="ECO:0000313" key="3">
    <source>
        <dbReference type="Proteomes" id="UP000292085"/>
    </source>
</evidence>
<accession>A0A4Q6XVS2</accession>
<dbReference type="Proteomes" id="UP000292085">
    <property type="component" value="Unassembled WGS sequence"/>
</dbReference>
<feature type="transmembrane region" description="Helical" evidence="1">
    <location>
        <begin position="34"/>
        <end position="51"/>
    </location>
</feature>
<protein>
    <submittedName>
        <fullName evidence="2">Uncharacterized protein</fullName>
    </submittedName>
</protein>
<feature type="transmembrane region" description="Helical" evidence="1">
    <location>
        <begin position="12"/>
        <end position="28"/>
    </location>
</feature>
<organism evidence="2 3">
    <name type="scientific">Sphingomonas populi</name>
    <dbReference type="NCBI Taxonomy" id="2484750"/>
    <lineage>
        <taxon>Bacteria</taxon>
        <taxon>Pseudomonadati</taxon>
        <taxon>Pseudomonadota</taxon>
        <taxon>Alphaproteobacteria</taxon>
        <taxon>Sphingomonadales</taxon>
        <taxon>Sphingomonadaceae</taxon>
        <taxon>Sphingomonas</taxon>
    </lineage>
</organism>
<proteinExistence type="predicted"/>
<comment type="caution">
    <text evidence="2">The sequence shown here is derived from an EMBL/GenBank/DDBJ whole genome shotgun (WGS) entry which is preliminary data.</text>
</comment>
<gene>
    <name evidence="2" type="ORF">EWE75_22545</name>
</gene>
<name>A0A4Q6XVS2_9SPHN</name>
<keyword evidence="1" id="KW-0812">Transmembrane</keyword>
<dbReference type="EMBL" id="SGIS01000065">
    <property type="protein sequence ID" value="RZF60536.1"/>
    <property type="molecule type" value="Genomic_DNA"/>
</dbReference>
<keyword evidence="3" id="KW-1185">Reference proteome</keyword>
<dbReference type="AlphaFoldDB" id="A0A4Q6XVS2"/>
<keyword evidence="1" id="KW-0472">Membrane</keyword>